<sequence length="489" mass="56715">MKSTLNLPTGQELNVAHSFPPPSIILNQVTVFYIGQHFTSYEEICAAKEIYEEQCKINIIKKDSRRISTDTKRNNEIILNANQALIYSELLYICMHGGAYKGKRKRKATEYDEASETNTNNVKKIRKTSTAKLQCPFKLHLSLSPDGQTLKVLKLKEEHNHICHSSIYDNLPKQRRLVGETLDETKRLLTLNVDKKKIQQHLHSKGKMVTIQDLHNLMRDKVKRSHSLDDVLNLIEQHHSLSHEILRSNEDICQGIYFQTDAMKLMFDANSEILFFDHTYKLNELGMTLYVILCLDGNGKRVVISIALVQCENEKTVPWIAESFIKYNPGFIKVKHIMADKDMLDRQELLNHFPNAQLLICFFQTLQAFKREISATKMDISAEERDFSLEIIQDIFFAKDKTTCDFNITLLKETAPSMVVEYFTNIWESIKDDWIIYLEKQSFKFYQPINSLVEMFNGKLESLKKCSSAIIFVTDLLTVIQEYDEECND</sequence>
<keyword evidence="4" id="KW-1185">Reference proteome</keyword>
<dbReference type="InterPro" id="IPR048325">
    <property type="entry name" value="ZSWIM3_N"/>
</dbReference>
<organism evidence="3 4">
    <name type="scientific">Meganyctiphanes norvegica</name>
    <name type="common">Northern krill</name>
    <name type="synonym">Thysanopoda norvegica</name>
    <dbReference type="NCBI Taxonomy" id="48144"/>
    <lineage>
        <taxon>Eukaryota</taxon>
        <taxon>Metazoa</taxon>
        <taxon>Ecdysozoa</taxon>
        <taxon>Arthropoda</taxon>
        <taxon>Crustacea</taxon>
        <taxon>Multicrustacea</taxon>
        <taxon>Malacostraca</taxon>
        <taxon>Eumalacostraca</taxon>
        <taxon>Eucarida</taxon>
        <taxon>Euphausiacea</taxon>
        <taxon>Euphausiidae</taxon>
        <taxon>Meganyctiphanes</taxon>
    </lineage>
</organism>
<dbReference type="Proteomes" id="UP001497623">
    <property type="component" value="Unassembled WGS sequence"/>
</dbReference>
<evidence type="ECO:0008006" key="5">
    <source>
        <dbReference type="Google" id="ProtNLM"/>
    </source>
</evidence>
<dbReference type="EMBL" id="CAXKWB010002905">
    <property type="protein sequence ID" value="CAL4067968.1"/>
    <property type="molecule type" value="Genomic_DNA"/>
</dbReference>
<comment type="caution">
    <text evidence="3">The sequence shown here is derived from an EMBL/GenBank/DDBJ whole genome shotgun (WGS) entry which is preliminary data.</text>
</comment>
<dbReference type="InterPro" id="IPR052579">
    <property type="entry name" value="Zinc_finger_SWIM"/>
</dbReference>
<proteinExistence type="predicted"/>
<name>A0AAV2Q3Q9_MEGNR</name>
<dbReference type="Pfam" id="PF21056">
    <property type="entry name" value="ZSWIM1-3_RNaseH-like"/>
    <property type="match status" value="1"/>
</dbReference>
<evidence type="ECO:0000313" key="4">
    <source>
        <dbReference type="Proteomes" id="UP001497623"/>
    </source>
</evidence>
<dbReference type="PANTHER" id="PTHR31569">
    <property type="entry name" value="SWIM-TYPE DOMAIN-CONTAINING PROTEIN"/>
    <property type="match status" value="1"/>
</dbReference>
<dbReference type="InterPro" id="IPR048324">
    <property type="entry name" value="ZSWIM1-3_RNaseH-like"/>
</dbReference>
<evidence type="ECO:0000259" key="2">
    <source>
        <dbReference type="Pfam" id="PF21599"/>
    </source>
</evidence>
<gene>
    <name evidence="3" type="ORF">MNOR_LOCUS6850</name>
</gene>
<protein>
    <recommendedName>
        <fullName evidence="5">MULE transposase domain-containing protein</fullName>
    </recommendedName>
</protein>
<evidence type="ECO:0000259" key="1">
    <source>
        <dbReference type="Pfam" id="PF21056"/>
    </source>
</evidence>
<accession>A0AAV2Q3Q9</accession>
<dbReference type="AlphaFoldDB" id="A0AAV2Q3Q9"/>
<evidence type="ECO:0000313" key="3">
    <source>
        <dbReference type="EMBL" id="CAL4067968.1"/>
    </source>
</evidence>
<reference evidence="3 4" key="1">
    <citation type="submission" date="2024-05" db="EMBL/GenBank/DDBJ databases">
        <authorList>
            <person name="Wallberg A."/>
        </authorList>
    </citation>
    <scope>NUCLEOTIDE SEQUENCE [LARGE SCALE GENOMIC DNA]</scope>
</reference>
<dbReference type="PANTHER" id="PTHR31569:SF4">
    <property type="entry name" value="SWIM-TYPE DOMAIN-CONTAINING PROTEIN"/>
    <property type="match status" value="1"/>
</dbReference>
<dbReference type="Pfam" id="PF21599">
    <property type="entry name" value="ZSWIM3_N"/>
    <property type="match status" value="1"/>
</dbReference>
<feature type="domain" description="ZSWIM1/3 RNaseH-like" evidence="1">
    <location>
        <begin position="236"/>
        <end position="359"/>
    </location>
</feature>
<feature type="domain" description="ZSWIM3 N-terminal" evidence="2">
    <location>
        <begin position="34"/>
        <end position="161"/>
    </location>
</feature>